<evidence type="ECO:0000313" key="4">
    <source>
        <dbReference type="Proteomes" id="UP000282087"/>
    </source>
</evidence>
<feature type="compositionally biased region" description="Polar residues" evidence="1">
    <location>
        <begin position="245"/>
        <end position="260"/>
    </location>
</feature>
<dbReference type="EMBL" id="QLLG01000686">
    <property type="protein sequence ID" value="RMX62362.1"/>
    <property type="molecule type" value="Genomic_DNA"/>
</dbReference>
<organism evidence="3 4">
    <name type="scientific">Peronospora effusa</name>
    <dbReference type="NCBI Taxonomy" id="542832"/>
    <lineage>
        <taxon>Eukaryota</taxon>
        <taxon>Sar</taxon>
        <taxon>Stramenopiles</taxon>
        <taxon>Oomycota</taxon>
        <taxon>Peronosporomycetes</taxon>
        <taxon>Peronosporales</taxon>
        <taxon>Peronosporaceae</taxon>
        <taxon>Peronospora</taxon>
    </lineage>
</organism>
<feature type="compositionally biased region" description="Basic and acidic residues" evidence="1">
    <location>
        <begin position="180"/>
        <end position="228"/>
    </location>
</feature>
<protein>
    <submittedName>
        <fullName evidence="3">Uncharacterized protein</fullName>
    </submittedName>
</protein>
<keyword evidence="4" id="KW-1185">Reference proteome</keyword>
<evidence type="ECO:0000313" key="3">
    <source>
        <dbReference type="EMBL" id="RMX62362.1"/>
    </source>
</evidence>
<feature type="region of interest" description="Disordered" evidence="1">
    <location>
        <begin position="643"/>
        <end position="745"/>
    </location>
</feature>
<feature type="compositionally biased region" description="Basic and acidic residues" evidence="1">
    <location>
        <begin position="643"/>
        <end position="691"/>
    </location>
</feature>
<feature type="region of interest" description="Disordered" evidence="1">
    <location>
        <begin position="829"/>
        <end position="855"/>
    </location>
</feature>
<proteinExistence type="predicted"/>
<feature type="transmembrane region" description="Helical" evidence="2">
    <location>
        <begin position="916"/>
        <end position="936"/>
    </location>
</feature>
<evidence type="ECO:0000256" key="2">
    <source>
        <dbReference type="SAM" id="Phobius"/>
    </source>
</evidence>
<comment type="caution">
    <text evidence="3">The sequence shown here is derived from an EMBL/GenBank/DDBJ whole genome shotgun (WGS) entry which is preliminary data.</text>
</comment>
<name>A0A3M6V8D8_9STRA</name>
<evidence type="ECO:0000256" key="1">
    <source>
        <dbReference type="SAM" id="MobiDB-lite"/>
    </source>
</evidence>
<keyword evidence="2" id="KW-1133">Transmembrane helix</keyword>
<reference evidence="3 4" key="1">
    <citation type="submission" date="2018-06" db="EMBL/GenBank/DDBJ databases">
        <title>Comparative genomics of downy mildews reveals potential adaptations to biotrophy.</title>
        <authorList>
            <person name="Fletcher K."/>
            <person name="Klosterman S.J."/>
            <person name="Derevnina L."/>
            <person name="Martin F."/>
            <person name="Koike S."/>
            <person name="Reyes Chin-Wo S."/>
            <person name="Mou B."/>
            <person name="Michelmore R."/>
        </authorList>
    </citation>
    <scope>NUCLEOTIDE SEQUENCE [LARGE SCALE GENOMIC DNA]</scope>
    <source>
        <strain evidence="3 4">R14</strain>
    </source>
</reference>
<dbReference type="Proteomes" id="UP000282087">
    <property type="component" value="Unassembled WGS sequence"/>
</dbReference>
<keyword evidence="2" id="KW-0472">Membrane</keyword>
<feature type="region of interest" description="Disordered" evidence="1">
    <location>
        <begin position="180"/>
        <end position="282"/>
    </location>
</feature>
<gene>
    <name evidence="3" type="ORF">DD238_008319</name>
</gene>
<keyword evidence="2" id="KW-0812">Transmembrane</keyword>
<feature type="compositionally biased region" description="Low complexity" evidence="1">
    <location>
        <begin position="269"/>
        <end position="281"/>
    </location>
</feature>
<sequence length="942" mass="103872">MILDAIRWMDASIVNPVATRLAGSVANPAVLSFLLWDRLKTLTPQHARDLMRLLSTAVANALGVLRAERGKQLGVSFKQLQKDFLRAASSRSGREVVLNSVATMAKVAQALNTPETKAATQQLFQTLQSVVDFFASYDGRRIISSTGQCLTSVTEVTASPEASIFLAELATNILHTLESEAKRQHSSSAKEKEEVKEKKEEEQDGREREVDQKLPRETEADHDRDHNDSYSPASSMAETRRSFDTESMPSSAPGTPSTGMFTPHEPAHGPMSSSSPMLPGSRHQALISPLAEKSKSYRSARIEKEVLLKLGVDPSLLSEIQRVLDVITADEEKKELADLQRRREEAEIFSSLVVPESADAGITHAFGNDEDEEKTDDVTHGNEGVSDPTSELLPEWHEEPLREALRRRHAHAEASMKERDSAHRQAREMAAVLARRNIEHGDLQPGDIVACRIIARMIVCGAGLSLLLSGWMDASIVNPVATRLAGSVANPAVLSFLLWERLKTLTPQHARDLMRLLSTAVANALGVLRAERGKQLGVSFKQLQKDFLRAASSRSGREVVLNTVATMAKVAQALNTPETKAATQQLFQTLQSVVDFFASYDGRRIISSTGQCLTSVTEVTASPEASIFLAELATNILHTLESEAKRQHSSSAKEEEEVKEKKEEEQDGREWEVDQELPRETEADHERDHNDSYSPASSMAETRRSFDTESMLSSAPGTPTMGMFAPHAPAHGPMSSSSPMLPRSRHQALISPLAEKSKSYRSARIEKEVLLKLGVDPSLLSEIQRVLDVVTADEEEKELAELQRRREEAEIFSSLVVPESADAGITHAFGNDEDEEKTDDVTHGNEGVSDPTSELLPEWHEEPLREALRHRHAHAEASMKERDSAHRQVRKMAAVLARRNIEHGDLQPGDIVACRIIARMIVYGAGLSLLLSGYLLSRKLFG</sequence>
<feature type="region of interest" description="Disordered" evidence="1">
    <location>
        <begin position="363"/>
        <end position="391"/>
    </location>
</feature>
<dbReference type="AlphaFoldDB" id="A0A3M6V8D8"/>
<accession>A0A3M6V8D8</accession>
<feature type="compositionally biased region" description="Polar residues" evidence="1">
    <location>
        <begin position="708"/>
        <end position="717"/>
    </location>
</feature>
<dbReference type="VEuPathDB" id="FungiDB:DD237_008356"/>
<feature type="compositionally biased region" description="Low complexity" evidence="1">
    <location>
        <begin position="733"/>
        <end position="742"/>
    </location>
</feature>